<proteinExistence type="predicted"/>
<dbReference type="Gene3D" id="3.40.50.300">
    <property type="entry name" value="P-loop containing nucleotide triphosphate hydrolases"/>
    <property type="match status" value="1"/>
</dbReference>
<comment type="caution">
    <text evidence="2">The sequence shown here is derived from an EMBL/GenBank/DDBJ whole genome shotgun (WGS) entry which is preliminary data.</text>
</comment>
<protein>
    <submittedName>
        <fullName evidence="2">ABC transporter family protein</fullName>
    </submittedName>
    <submittedName>
        <fullName evidence="1">ABC-type oligopeptide transport system ATPase subunit</fullName>
    </submittedName>
</protein>
<dbReference type="Proteomes" id="UP000533533">
    <property type="component" value="Unassembled WGS sequence"/>
</dbReference>
<name>A0A2U1AMS6_9BURK</name>
<dbReference type="EMBL" id="JACHVZ010000003">
    <property type="protein sequence ID" value="MBB2926662.1"/>
    <property type="molecule type" value="Genomic_DNA"/>
</dbReference>
<evidence type="ECO:0000313" key="3">
    <source>
        <dbReference type="Proteomes" id="UP000247772"/>
    </source>
</evidence>
<dbReference type="Proteomes" id="UP000247772">
    <property type="component" value="Unassembled WGS sequence"/>
</dbReference>
<dbReference type="AlphaFoldDB" id="A0A2U1AMS6"/>
<gene>
    <name evidence="2" type="ORF">C7410_14115</name>
    <name evidence="1" type="ORF">FHX59_001071</name>
</gene>
<keyword evidence="4" id="KW-1185">Reference proteome</keyword>
<reference evidence="2 3" key="1">
    <citation type="submission" date="2018-06" db="EMBL/GenBank/DDBJ databases">
        <title>Genomic Encyclopedia of Type Strains, Phase IV (KMG-V): Genome sequencing to study the core and pangenomes of soil and plant-associated prokaryotes.</title>
        <authorList>
            <person name="Whitman W."/>
        </authorList>
    </citation>
    <scope>NUCLEOTIDE SEQUENCE [LARGE SCALE GENOMIC DNA]</scope>
    <source>
        <strain evidence="2 3">SRCL-318</strain>
        <strain evidence="1 4">SRMrh-85</strain>
    </source>
</reference>
<accession>A0A2U1AMS6</accession>
<dbReference type="OrthoDB" id="8617700at2"/>
<dbReference type="InterPro" id="IPR027417">
    <property type="entry name" value="P-loop_NTPase"/>
</dbReference>
<dbReference type="EMBL" id="QJSQ01000041">
    <property type="protein sequence ID" value="PYE14082.1"/>
    <property type="molecule type" value="Genomic_DNA"/>
</dbReference>
<sequence>MSANTGHLEVAHLSIAFEGRRTSPWRRPAAAVQALDDVSLEVAPGEFVAVIGPSGCGKYSYLKYPNESLALIADGPLILCISN</sequence>
<evidence type="ECO:0000313" key="1">
    <source>
        <dbReference type="EMBL" id="MBB2926662.1"/>
    </source>
</evidence>
<dbReference type="RefSeq" id="WP_110382814.1">
    <property type="nucleotide sequence ID" value="NZ_JACHVZ010000003.1"/>
</dbReference>
<dbReference type="SUPFAM" id="SSF52540">
    <property type="entry name" value="P-loop containing nucleoside triphosphate hydrolases"/>
    <property type="match status" value="1"/>
</dbReference>
<evidence type="ECO:0000313" key="4">
    <source>
        <dbReference type="Proteomes" id="UP000533533"/>
    </source>
</evidence>
<organism evidence="2 3">
    <name type="scientific">Paraburkholderia silvatlantica</name>
    <dbReference type="NCBI Taxonomy" id="321895"/>
    <lineage>
        <taxon>Bacteria</taxon>
        <taxon>Pseudomonadati</taxon>
        <taxon>Pseudomonadota</taxon>
        <taxon>Betaproteobacteria</taxon>
        <taxon>Burkholderiales</taxon>
        <taxon>Burkholderiaceae</taxon>
        <taxon>Paraburkholderia</taxon>
    </lineage>
</organism>
<evidence type="ECO:0000313" key="2">
    <source>
        <dbReference type="EMBL" id="PYE14082.1"/>
    </source>
</evidence>